<keyword evidence="1" id="KW-0175">Coiled coil</keyword>
<feature type="compositionally biased region" description="Basic and acidic residues" evidence="2">
    <location>
        <begin position="612"/>
        <end position="646"/>
    </location>
</feature>
<reference evidence="3" key="2">
    <citation type="submission" date="2020-07" db="EMBL/GenBank/DDBJ databases">
        <authorList>
            <person name="Vera ALvarez R."/>
            <person name="Arias-Moreno D.M."/>
            <person name="Jimenez-Jacinto V."/>
            <person name="Jimenez-Bremont J.F."/>
            <person name="Swaminathan K."/>
            <person name="Moose S.P."/>
            <person name="Guerrero-Gonzalez M.L."/>
            <person name="Marino-Ramirez L."/>
            <person name="Landsman D."/>
            <person name="Rodriguez-Kessler M."/>
            <person name="Delgado-Sanchez P."/>
        </authorList>
    </citation>
    <scope>NUCLEOTIDE SEQUENCE</scope>
    <source>
        <tissue evidence="3">Cladode</tissue>
    </source>
</reference>
<evidence type="ECO:0000256" key="2">
    <source>
        <dbReference type="SAM" id="MobiDB-lite"/>
    </source>
</evidence>
<dbReference type="PANTHER" id="PTHR34121:SF1">
    <property type="entry name" value="FILAMIN-A-INTERACTING PROTEIN 1"/>
    <property type="match status" value="1"/>
</dbReference>
<accession>A0A7C8YPM3</accession>
<organism evidence="3">
    <name type="scientific">Opuntia streptacantha</name>
    <name type="common">Prickly pear cactus</name>
    <name type="synonym">Opuntia cardona</name>
    <dbReference type="NCBI Taxonomy" id="393608"/>
    <lineage>
        <taxon>Eukaryota</taxon>
        <taxon>Viridiplantae</taxon>
        <taxon>Streptophyta</taxon>
        <taxon>Embryophyta</taxon>
        <taxon>Tracheophyta</taxon>
        <taxon>Spermatophyta</taxon>
        <taxon>Magnoliopsida</taxon>
        <taxon>eudicotyledons</taxon>
        <taxon>Gunneridae</taxon>
        <taxon>Pentapetalae</taxon>
        <taxon>Caryophyllales</taxon>
        <taxon>Cactineae</taxon>
        <taxon>Cactaceae</taxon>
        <taxon>Opuntioideae</taxon>
        <taxon>Opuntia</taxon>
    </lineage>
</organism>
<evidence type="ECO:0000256" key="1">
    <source>
        <dbReference type="SAM" id="Coils"/>
    </source>
</evidence>
<feature type="coiled-coil region" evidence="1">
    <location>
        <begin position="350"/>
        <end position="416"/>
    </location>
</feature>
<feature type="region of interest" description="Disordered" evidence="2">
    <location>
        <begin position="500"/>
        <end position="520"/>
    </location>
</feature>
<feature type="compositionally biased region" description="Basic and acidic residues" evidence="2">
    <location>
        <begin position="581"/>
        <end position="603"/>
    </location>
</feature>
<protein>
    <submittedName>
        <fullName evidence="3">Uncharacterized protein</fullName>
    </submittedName>
</protein>
<dbReference type="AlphaFoldDB" id="A0A7C8YPM3"/>
<evidence type="ECO:0000313" key="3">
    <source>
        <dbReference type="EMBL" id="MBA4623151.1"/>
    </source>
</evidence>
<reference evidence="3" key="1">
    <citation type="journal article" date="2013" name="J. Plant Res.">
        <title>Effect of fungi and light on seed germination of three Opuntia species from semiarid lands of central Mexico.</title>
        <authorList>
            <person name="Delgado-Sanchez P."/>
            <person name="Jimenez-Bremont J.F."/>
            <person name="Guerrero-Gonzalez Mde L."/>
            <person name="Flores J."/>
        </authorList>
    </citation>
    <scope>NUCLEOTIDE SEQUENCE</scope>
    <source>
        <tissue evidence="3">Cladode</tissue>
    </source>
</reference>
<proteinExistence type="predicted"/>
<name>A0A7C8YPM3_OPUST</name>
<dbReference type="PANTHER" id="PTHR34121">
    <property type="entry name" value="MYOSIN-11"/>
    <property type="match status" value="1"/>
</dbReference>
<sequence>MSWLRTAVSKAVEVGNKNNITRTVRNYADSVVQQAGQAVAEGAKLLQDRIGPRNQKSAKHAAKRLEEAAISCRGLERIQLLKRWLILLKEIEKLSGGSEEDNAMTLEQHLISEEYKDNTRKPSLLLFYDSDDQNEPMNFRDVFLYSQALEGITLSMILEAPTEEEVSLLLEMFGLCLTGGKEVHHAIISSIQDLAKVFSRYEDEVLVKREELLQFAQGAIAGLKINAELLRVDNQASSLRKRLDEIRVSSGVSDECPGKNATDSTFATIEGLKEALGQIRICSRLEGLLLKKKSLHSGDTPEIHVQKVDKLKVLCESLSNSSVKAEKRISDTRSQREEALKFRVSRESEVSEIEKEIGEEIASLEKQRDELEAELRKVNVSLIAAHKRLQIAKEEKDQFEEANNQILEHLKTKEEELARSIVSCKTEADVLKTWISFLEDTWALQCALMETNEKQAKDELENHEYFFVELVIKLLSQYKKELEPSIGNIKKYVENLKALPPGSDLTSHEDDDDSTISNPRRNLEEEYLDYEAKIVTTFSVVDNMKEHMYSRPERVSRRDDSKVRELFDDIEKLRKEFELIERPTLEMESPDRQREPPTSEKPQEAFASSSTREAESPKAKKEHVEPSKERTEQVLDHEAELAKLESEFGNVGEEYTSEEIGGWEFDELEKELAATEPSKGK</sequence>
<feature type="region of interest" description="Disordered" evidence="2">
    <location>
        <begin position="581"/>
        <end position="664"/>
    </location>
</feature>
<dbReference type="EMBL" id="GISG01041946">
    <property type="protein sequence ID" value="MBA4623151.1"/>
    <property type="molecule type" value="Transcribed_RNA"/>
</dbReference>